<accession>A0A9W6LD84</accession>
<dbReference type="NCBIfam" id="NF041816">
    <property type="entry name" value="Avs3a"/>
    <property type="match status" value="1"/>
</dbReference>
<dbReference type="EMBL" id="BSDS01000002">
    <property type="protein sequence ID" value="GLI39493.1"/>
    <property type="molecule type" value="Genomic_DNA"/>
</dbReference>
<protein>
    <recommendedName>
        <fullName evidence="3">NACHT domain-containing protein</fullName>
    </recommendedName>
</protein>
<evidence type="ECO:0000313" key="1">
    <source>
        <dbReference type="EMBL" id="GLI39493.1"/>
    </source>
</evidence>
<keyword evidence="2" id="KW-1185">Reference proteome</keyword>
<proteinExistence type="predicted"/>
<evidence type="ECO:0008006" key="3">
    <source>
        <dbReference type="Google" id="ProtNLM"/>
    </source>
</evidence>
<evidence type="ECO:0000313" key="2">
    <source>
        <dbReference type="Proteomes" id="UP001144352"/>
    </source>
</evidence>
<reference evidence="1" key="1">
    <citation type="submission" date="2022-12" db="EMBL/GenBank/DDBJ databases">
        <title>Reference genome sequencing for broad-spectrum identification of bacterial and archaeal isolates by mass spectrometry.</title>
        <authorList>
            <person name="Sekiguchi Y."/>
            <person name="Tourlousse D.M."/>
        </authorList>
    </citation>
    <scope>NUCLEOTIDE SEQUENCE</scope>
    <source>
        <strain evidence="1">H2</strain>
    </source>
</reference>
<dbReference type="Proteomes" id="UP001144352">
    <property type="component" value="Unassembled WGS sequence"/>
</dbReference>
<dbReference type="RefSeq" id="WP_214187430.1">
    <property type="nucleotide sequence ID" value="NZ_BSDS01000002.1"/>
</dbReference>
<organism evidence="1 2">
    <name type="scientific">Geobacter hydrogenophilus</name>
    <dbReference type="NCBI Taxonomy" id="40983"/>
    <lineage>
        <taxon>Bacteria</taxon>
        <taxon>Pseudomonadati</taxon>
        <taxon>Thermodesulfobacteriota</taxon>
        <taxon>Desulfuromonadia</taxon>
        <taxon>Geobacterales</taxon>
        <taxon>Geobacteraceae</taxon>
        <taxon>Geobacter</taxon>
    </lineage>
</organism>
<name>A0A9W6LD84_9BACT</name>
<gene>
    <name evidence="1" type="ORF">GHYDROH2_29940</name>
</gene>
<sequence length="2089" mass="235284">MGESSKVRFSRDGDQFHYLWATRRCLRLLSPASGLVAITIEGPSSEEIASGDSVEAGEELIDVGEYYGSQDLEKATFVRYIQLKHSTQNPTEAWPPSGLEKTIRGFAKRHLELENRFGTGNLGKRFEFCFISNRPINSDFIEAIEDAASMARSRHPNELKKLERFTSLTGSKLSAFCQLLKFEGGHAAYWIQRKILALETKAYLAGNDVDAPIQLKELVTRRALSESENNPSITKIDVLRVLGITEDLLFPASSRIESADKSIPRIQEAEIMANIVAAQIPVIVHAEGGVGKSVLSQRIKDYLPANSVTVVYDCFGNGEYRRAGSPRHRHKDALVQIANELASLGLCDPLIPSTNADSTDYLRAFAHRVKQSISAIKAKNTQSLLCIAIDAADNAEMASEEFGGEHSFARDLLREPIPDGLRLVVFCRTERQNLLDPPPSVLPIELKPFNRDETATLLRQTYPDAVEYDVDEFHRLTSHNPRVQATALEQACPLPEILRSLGPNPTTVDATIAALLEHAIAQMRDRVGHAEQSQIESICAALAVLRPLVPVTVLAAVSGVHVSAVRSFAHDLGRPLLLMGDAIQFRDEPVETWFRERFKPAARRLSNFVDALQPLSSTSAYVASTLPQLMLEAGQLTELVELALSSSSLPANPIEKRDVEIQRLQFALKASLRARRYVDATKLALKAGEETAGDARQQKLFQDNTDLVAALLEPERIQEIVSRRTFGGGWVGAHHAYEAGLLSHVNDFRGDARSRLRMAYEWLKNWSQLPKEEREHERVDDDDIAEIAIAQFNLHGPKACAAELRRWTPREVSFRAGRIIAKRLIDHCRYDDLDELAIYATNNLCLLLAITLELRTVHKNPPKGAVERALKLVIHKRVRVEIIRFDHQETVLQAITSLVEAAHSHRIRGNDILASVLTRYLPDKPPIGLASRFGGHRLPFLRAYALRAALQKCNLQPADLAHPELRKQLEDKKGPHDSRGVQEFKENVGALLPWHVLWAKNRLTPIDSAALDTEIAAVLKESASATRISYREDSYTSDEIAEIWLDILVDSGIYNDVQLQEYISWADSLKRPLYTPTLTRLSRLCAQLTSFQSTAYEFAQRAYERTRDAREDAESKAQSYIALARAIVGADKSEAAEYFKKAVEVASKIGDEIPDRWQALLDLADRAADPTRPVPETAYRLARCTEVAENYNSDHFEWKGTMTAIAGLCASSSLAIMSRWRDRHFGWSKRLLPTTIHYLLERSALDPKVVPAMVGFRVEWDYSDLVRKALNACSSHGDREAVLNHVLCYVRLENQDPSVWEDLKEIAAANRLSIPDVDQIIQFANLKNNSYKREHYTGNCAVLNKDKDWDVIFDGLDLHSSTGLSTANARFKSYPPPYFHERFFEELFLRVSVGKEPEFIASFSASTEFDLYHVRILLEQFPERWKSRMAIKSALADAVKRVLSRHCMEITKNRYYQQLPLQTASVISGISEQDLIDVVLDSIGQASEIIGSGRLFTLVGLLAGKLSHDEALEALKFGLGLFDSILDEDDGDGPWAAALMPPDDINAALAGYIWSSLAAPESSLRWEAAHVVRGLCALGEQAVLSHLIELTHGKSGGPFADSRLHFYHLHARQWLLIALSRAALDHPDTITPCADFLVRCALKDERHVLVRHFAAKAALALATSGNLQLDVGVIDQLNAVNKPSLPVISSKRYERHKQHVHPMHRESGAKRFTFGYDISRYWFENLGDCFGMSSSEIETEAEKVICDDWRLLEYGNWDKDARARRGYFGDGASSHSHGSYPQMDDLNFYLSYHALMTVAGKLLETVSIHQEPDELDDEFNDWLKWHLLSRADGFWLADRRDPTPLEWPEWKNEKQEDIWRWSVCKTDFNRVLSVDEDRMTLWGRWTSMSGRREENVNISSALVSSDRSASLLRALQTASNPHDYCIPAANDDRMEFDSMGFQLKGWVNNRDHDSKLDQYDPWAGDIRYPTLKPANFVCELLQIQSDSEFRSWHLQSEGTRKEVLWSQVWGSCRSKDDDSETESGRRLIASSAFVQELLGKSNMDLIVEVEIERDMRRYRYEGYKDDGLGYIPPYTRIIVLKANGELHAL</sequence>
<comment type="caution">
    <text evidence="1">The sequence shown here is derived from an EMBL/GenBank/DDBJ whole genome shotgun (WGS) entry which is preliminary data.</text>
</comment>